<feature type="domain" description="Kinetochore protein Nuf2 N-terminal" evidence="9">
    <location>
        <begin position="6"/>
        <end position="107"/>
    </location>
</feature>
<evidence type="ECO:0000256" key="8">
    <source>
        <dbReference type="ARBA" id="ARBA00023328"/>
    </source>
</evidence>
<name>A0A835I1R2_9MAGN</name>
<dbReference type="AlphaFoldDB" id="A0A835I1R2"/>
<keyword evidence="4" id="KW-0132">Cell division</keyword>
<keyword evidence="3" id="KW-0158">Chromosome</keyword>
<gene>
    <name evidence="10" type="ORF">IFM89_012069</name>
</gene>
<sequence>MASSSYSFPALTCKKIATILSEIPTLPSEPQLPNITEQYLIKPTPELVNLLYKTLLCNVDLVQADDRGQLDFITLRLFENPDHHVYSVEVINLLHKVKQLLAALNMEIEEVQDEREREKPFVSVLDGKVKELLRMILDLNNYQMSLKSSFRALREKTKEIDEKITTANFTLSQLAQENAKLQSKIVQSPEKLQGCLEQKKLILDEMKNSERSAMQSYEHKCTTLEVYSKAGMKMKKRLAKMQAIQEQVRL</sequence>
<accession>A0A835I1R2</accession>
<organism evidence="10 11">
    <name type="scientific">Coptis chinensis</name>
    <dbReference type="NCBI Taxonomy" id="261450"/>
    <lineage>
        <taxon>Eukaryota</taxon>
        <taxon>Viridiplantae</taxon>
        <taxon>Streptophyta</taxon>
        <taxon>Embryophyta</taxon>
        <taxon>Tracheophyta</taxon>
        <taxon>Spermatophyta</taxon>
        <taxon>Magnoliopsida</taxon>
        <taxon>Ranunculales</taxon>
        <taxon>Ranunculaceae</taxon>
        <taxon>Coptidoideae</taxon>
        <taxon>Coptis</taxon>
    </lineage>
</organism>
<evidence type="ECO:0000256" key="4">
    <source>
        <dbReference type="ARBA" id="ARBA00022618"/>
    </source>
</evidence>
<evidence type="ECO:0000256" key="3">
    <source>
        <dbReference type="ARBA" id="ARBA00022454"/>
    </source>
</evidence>
<evidence type="ECO:0000313" key="10">
    <source>
        <dbReference type="EMBL" id="KAF9608901.1"/>
    </source>
</evidence>
<evidence type="ECO:0000256" key="6">
    <source>
        <dbReference type="ARBA" id="ARBA00023054"/>
    </source>
</evidence>
<dbReference type="PANTHER" id="PTHR48441:SF1">
    <property type="entry name" value="NT-3"/>
    <property type="match status" value="1"/>
</dbReference>
<dbReference type="OrthoDB" id="8194677at2759"/>
<keyword evidence="7" id="KW-0131">Cell cycle</keyword>
<dbReference type="GO" id="GO:0031262">
    <property type="term" value="C:Ndc80 complex"/>
    <property type="evidence" value="ECO:0007669"/>
    <property type="project" value="InterPro"/>
</dbReference>
<dbReference type="InterPro" id="IPR005549">
    <property type="entry name" value="Kinetochore_Nuf2_N"/>
</dbReference>
<evidence type="ECO:0000256" key="5">
    <source>
        <dbReference type="ARBA" id="ARBA00022776"/>
    </source>
</evidence>
<dbReference type="PANTHER" id="PTHR48441">
    <property type="match status" value="1"/>
</dbReference>
<dbReference type="EMBL" id="JADFTS010000004">
    <property type="protein sequence ID" value="KAF9608901.1"/>
    <property type="molecule type" value="Genomic_DNA"/>
</dbReference>
<keyword evidence="6" id="KW-0175">Coiled coil</keyword>
<proteinExistence type="inferred from homology"/>
<evidence type="ECO:0000256" key="7">
    <source>
        <dbReference type="ARBA" id="ARBA00023306"/>
    </source>
</evidence>
<evidence type="ECO:0000259" key="9">
    <source>
        <dbReference type="Pfam" id="PF03800"/>
    </source>
</evidence>
<evidence type="ECO:0000313" key="11">
    <source>
        <dbReference type="Proteomes" id="UP000631114"/>
    </source>
</evidence>
<keyword evidence="8" id="KW-0137">Centromere</keyword>
<keyword evidence="11" id="KW-1185">Reference proteome</keyword>
<reference evidence="10 11" key="1">
    <citation type="submission" date="2020-10" db="EMBL/GenBank/DDBJ databases">
        <title>The Coptis chinensis genome and diversification of protoberbering-type alkaloids.</title>
        <authorList>
            <person name="Wang B."/>
            <person name="Shu S."/>
            <person name="Song C."/>
            <person name="Liu Y."/>
        </authorList>
    </citation>
    <scope>NUCLEOTIDE SEQUENCE [LARGE SCALE GENOMIC DNA]</scope>
    <source>
        <strain evidence="10">HL-2020</strain>
        <tissue evidence="10">Leaf</tissue>
    </source>
</reference>
<comment type="subcellular location">
    <subcellularLocation>
        <location evidence="1">Chromosome</location>
        <location evidence="1">Centromere</location>
    </subcellularLocation>
</comment>
<keyword evidence="5" id="KW-0498">Mitosis</keyword>
<dbReference type="Pfam" id="PF03800">
    <property type="entry name" value="Nuf2"/>
    <property type="match status" value="1"/>
</dbReference>
<evidence type="ECO:0000256" key="1">
    <source>
        <dbReference type="ARBA" id="ARBA00004584"/>
    </source>
</evidence>
<dbReference type="InterPro" id="IPR038275">
    <property type="entry name" value="Nuf2_N_sf"/>
</dbReference>
<evidence type="ECO:0000256" key="2">
    <source>
        <dbReference type="ARBA" id="ARBA00005498"/>
    </source>
</evidence>
<dbReference type="Proteomes" id="UP000631114">
    <property type="component" value="Unassembled WGS sequence"/>
</dbReference>
<dbReference type="Gene3D" id="1.10.418.60">
    <property type="entry name" value="Ncd80 complex, Nuf2 subunit"/>
    <property type="match status" value="1"/>
</dbReference>
<comment type="similarity">
    <text evidence="2">Belongs to the NUF2 family.</text>
</comment>
<protein>
    <recommendedName>
        <fullName evidence="9">Kinetochore protein Nuf2 N-terminal domain-containing protein</fullName>
    </recommendedName>
</protein>
<comment type="caution">
    <text evidence="10">The sequence shown here is derived from an EMBL/GenBank/DDBJ whole genome shotgun (WGS) entry which is preliminary data.</text>
</comment>
<dbReference type="GO" id="GO:0051301">
    <property type="term" value="P:cell division"/>
    <property type="evidence" value="ECO:0007669"/>
    <property type="project" value="UniProtKB-KW"/>
</dbReference>